<protein>
    <submittedName>
        <fullName evidence="1">Uncharacterized protein</fullName>
    </submittedName>
</protein>
<gene>
    <name evidence="1" type="ORF">SEVIR_8G182900v2</name>
</gene>
<sequence>MLLTTHHTIGNQRFPIRQVDRALGNRGRERDGECCQCGEERRGVLPELGHQCLGREGKEVQELGELLPDDIPRECAFTGVESESLFCSEGRGAEFPWGRHGLMLLYCELLSLQLDQPARCSWSSSGGGRSGCWFVRVTTGVVYLGDGDDDRSCRGWTR</sequence>
<proteinExistence type="predicted"/>
<evidence type="ECO:0000313" key="2">
    <source>
        <dbReference type="Proteomes" id="UP000298652"/>
    </source>
</evidence>
<dbReference type="Gramene" id="TKW01468">
    <property type="protein sequence ID" value="TKW01468"/>
    <property type="gene ID" value="SEVIR_8G182900v2"/>
</dbReference>
<accession>A0A4U6TGP4</accession>
<organism evidence="1 2">
    <name type="scientific">Setaria viridis</name>
    <name type="common">Green bristlegrass</name>
    <name type="synonym">Setaria italica subsp. viridis</name>
    <dbReference type="NCBI Taxonomy" id="4556"/>
    <lineage>
        <taxon>Eukaryota</taxon>
        <taxon>Viridiplantae</taxon>
        <taxon>Streptophyta</taxon>
        <taxon>Embryophyta</taxon>
        <taxon>Tracheophyta</taxon>
        <taxon>Spermatophyta</taxon>
        <taxon>Magnoliopsida</taxon>
        <taxon>Liliopsida</taxon>
        <taxon>Poales</taxon>
        <taxon>Poaceae</taxon>
        <taxon>PACMAD clade</taxon>
        <taxon>Panicoideae</taxon>
        <taxon>Panicodae</taxon>
        <taxon>Paniceae</taxon>
        <taxon>Cenchrinae</taxon>
        <taxon>Setaria</taxon>
    </lineage>
</organism>
<dbReference type="AlphaFoldDB" id="A0A4U6TGP4"/>
<dbReference type="Proteomes" id="UP000298652">
    <property type="component" value="Chromosome 8"/>
</dbReference>
<evidence type="ECO:0000313" key="1">
    <source>
        <dbReference type="EMBL" id="TKW01468.1"/>
    </source>
</evidence>
<keyword evidence="2" id="KW-1185">Reference proteome</keyword>
<reference evidence="1" key="1">
    <citation type="submission" date="2019-03" db="EMBL/GenBank/DDBJ databases">
        <title>WGS assembly of Setaria viridis.</title>
        <authorList>
            <person name="Huang P."/>
            <person name="Jenkins J."/>
            <person name="Grimwood J."/>
            <person name="Barry K."/>
            <person name="Healey A."/>
            <person name="Mamidi S."/>
            <person name="Sreedasyam A."/>
            <person name="Shu S."/>
            <person name="Feldman M."/>
            <person name="Wu J."/>
            <person name="Yu Y."/>
            <person name="Chen C."/>
            <person name="Johnson J."/>
            <person name="Rokhsar D."/>
            <person name="Baxter I."/>
            <person name="Schmutz J."/>
            <person name="Brutnell T."/>
            <person name="Kellogg E."/>
        </authorList>
    </citation>
    <scope>NUCLEOTIDE SEQUENCE [LARGE SCALE GENOMIC DNA]</scope>
</reference>
<dbReference type="EMBL" id="CM016559">
    <property type="protein sequence ID" value="TKW01468.1"/>
    <property type="molecule type" value="Genomic_DNA"/>
</dbReference>
<name>A0A4U6TGP4_SETVI</name>